<name>A0ACB5QPZ7_9BURK</name>
<protein>
    <submittedName>
        <fullName evidence="1">Uncharacterized protein</fullName>
    </submittedName>
</protein>
<gene>
    <name evidence="1" type="ORF">CBA19CS22_11625</name>
</gene>
<dbReference type="Proteomes" id="UP001055013">
    <property type="component" value="Unassembled WGS sequence"/>
</dbReference>
<proteinExistence type="predicted"/>
<accession>A0ACB5QPZ7</accession>
<dbReference type="EMBL" id="BPUR01000005">
    <property type="protein sequence ID" value="GJH17189.1"/>
    <property type="molecule type" value="Genomic_DNA"/>
</dbReference>
<sequence>MFDYDEEYLALTNRVELDPVSLSFSGKSLKPSKPRAPANQLPLFGAFRDSTPDAFGRRVIERKLGAPLNGLAEAQYLLNAGPHRAGALDFRFEATTEPYEVDESVRP</sequence>
<reference evidence="1" key="1">
    <citation type="submission" date="2021-09" db="EMBL/GenBank/DDBJ databases">
        <title>Isolation and characterization of 3-chlorobenzoate degrading bacteria from soils in Shizuoka.</title>
        <authorList>
            <person name="Ifat A."/>
            <person name="Ogawa N."/>
            <person name="Kimbara K."/>
            <person name="Moriuchi R."/>
            <person name="Dohra H."/>
            <person name="Shintani M."/>
        </authorList>
    </citation>
    <scope>NUCLEOTIDE SEQUENCE</scope>
    <source>
        <strain evidence="1">19CS2-2</strain>
    </source>
</reference>
<keyword evidence="2" id="KW-1185">Reference proteome</keyword>
<organism evidence="1 2">
    <name type="scientific">Caballeronia novacaledonica</name>
    <dbReference type="NCBI Taxonomy" id="1544861"/>
    <lineage>
        <taxon>Bacteria</taxon>
        <taxon>Pseudomonadati</taxon>
        <taxon>Pseudomonadota</taxon>
        <taxon>Betaproteobacteria</taxon>
        <taxon>Burkholderiales</taxon>
        <taxon>Burkholderiaceae</taxon>
        <taxon>Caballeronia</taxon>
    </lineage>
</organism>
<comment type="caution">
    <text evidence="1">The sequence shown here is derived from an EMBL/GenBank/DDBJ whole genome shotgun (WGS) entry which is preliminary data.</text>
</comment>
<evidence type="ECO:0000313" key="2">
    <source>
        <dbReference type="Proteomes" id="UP001055013"/>
    </source>
</evidence>
<evidence type="ECO:0000313" key="1">
    <source>
        <dbReference type="EMBL" id="GJH17189.1"/>
    </source>
</evidence>